<dbReference type="Pfam" id="PF00916">
    <property type="entry name" value="Sulfate_transp"/>
    <property type="match status" value="1"/>
</dbReference>
<dbReference type="CDD" id="cd07042">
    <property type="entry name" value="STAS_SulP_like_sulfate_transporter"/>
    <property type="match status" value="1"/>
</dbReference>
<dbReference type="InterPro" id="IPR018045">
    <property type="entry name" value="S04_transporter_CS"/>
</dbReference>
<dbReference type="SUPFAM" id="SSF52091">
    <property type="entry name" value="SpoIIaa-like"/>
    <property type="match status" value="1"/>
</dbReference>
<organism evidence="7 8">
    <name type="scientific">Flammeovirga pectinis</name>
    <dbReference type="NCBI Taxonomy" id="2494373"/>
    <lineage>
        <taxon>Bacteria</taxon>
        <taxon>Pseudomonadati</taxon>
        <taxon>Bacteroidota</taxon>
        <taxon>Cytophagia</taxon>
        <taxon>Cytophagales</taxon>
        <taxon>Flammeovirgaceae</taxon>
        <taxon>Flammeovirga</taxon>
    </lineage>
</organism>
<dbReference type="KEGG" id="fll:EI427_10930"/>
<feature type="transmembrane region" description="Helical" evidence="5">
    <location>
        <begin position="102"/>
        <end position="120"/>
    </location>
</feature>
<feature type="domain" description="STAS" evidence="6">
    <location>
        <begin position="440"/>
        <end position="554"/>
    </location>
</feature>
<dbReference type="GO" id="GO:0016020">
    <property type="term" value="C:membrane"/>
    <property type="evidence" value="ECO:0007669"/>
    <property type="project" value="UniProtKB-SubCell"/>
</dbReference>
<dbReference type="PROSITE" id="PS01130">
    <property type="entry name" value="SLC26A"/>
    <property type="match status" value="1"/>
</dbReference>
<keyword evidence="3 5" id="KW-1133">Transmembrane helix</keyword>
<dbReference type="NCBIfam" id="TIGR00815">
    <property type="entry name" value="sulP"/>
    <property type="match status" value="1"/>
</dbReference>
<keyword evidence="4 5" id="KW-0472">Membrane</keyword>
<evidence type="ECO:0000313" key="7">
    <source>
        <dbReference type="EMBL" id="AZQ62728.1"/>
    </source>
</evidence>
<dbReference type="InterPro" id="IPR011547">
    <property type="entry name" value="SLC26A/SulP_dom"/>
</dbReference>
<dbReference type="Pfam" id="PF01740">
    <property type="entry name" value="STAS"/>
    <property type="match status" value="1"/>
</dbReference>
<feature type="transmembrane region" description="Helical" evidence="5">
    <location>
        <begin position="75"/>
        <end position="96"/>
    </location>
</feature>
<keyword evidence="8" id="KW-1185">Reference proteome</keyword>
<dbReference type="RefSeq" id="WP_126614518.1">
    <property type="nucleotide sequence ID" value="NZ_CP034562.1"/>
</dbReference>
<proteinExistence type="predicted"/>
<sequence length="577" mass="63191">MGAIQEKLPFLSLIKNYKKAYLTGDLSAGFATGVLLIPQGMAYAVIAGVPVEYGLYASLMAPLLYFFFGSSNKLVIGPAALDSMLLASGMAGIGIALTETAYVEHVLIIVFLAGIFQFIAGNIKLGFIANFFSEPLLKGFTTAAALLIGFSQFKHVLGIDHESSNYFHKNIINMINNWRQFDLLTFGLGISTILMILLLKRFDLSKISTPIVVVIGITLSIVFDLEEYGIHVIGTIPKGLPTFQLLDFSSVNLLEIIPVALVVAIIGFTVSNSISKSVDEPGSKTNPNQEFIALGIANAVGALFGGYQASSSFSRTAINSESGANTRASNLVSTVMIALVLLFMTHVFYYLPKAVLGGIIIAATPSLFSFNYFKNIYFLKKREFVVVIITFLTTVEFGVIIGLSAGLSASVAVFMYHSLYPHMAVLGKIEGTHIHRNILRFESAKEKEGVLILRIDAPLYFSNIKFVIDTIKELVDARSNITSIIIKSESINYIDVTALTELKLFIGKANKKGIEVYMVTVVGPVRDLLFKTSIVDTLGGKQLFVHLYDVMQYINDKESYRYTNKDIANQGNIEERD</sequence>
<evidence type="ECO:0000256" key="5">
    <source>
        <dbReference type="SAM" id="Phobius"/>
    </source>
</evidence>
<dbReference type="OrthoDB" id="9771198at2"/>
<accession>A0A3S9P3N5</accession>
<dbReference type="Proteomes" id="UP000267268">
    <property type="component" value="Chromosome 1"/>
</dbReference>
<dbReference type="GO" id="GO:0008271">
    <property type="term" value="F:secondary active sulfate transmembrane transporter activity"/>
    <property type="evidence" value="ECO:0007669"/>
    <property type="project" value="InterPro"/>
</dbReference>
<dbReference type="InterPro" id="IPR036513">
    <property type="entry name" value="STAS_dom_sf"/>
</dbReference>
<protein>
    <submittedName>
        <fullName evidence="7">Sulfate permease</fullName>
    </submittedName>
</protein>
<gene>
    <name evidence="7" type="primary">sulP</name>
    <name evidence="7" type="ORF">EI427_10930</name>
</gene>
<reference evidence="7 8" key="1">
    <citation type="submission" date="2018-12" db="EMBL/GenBank/DDBJ databases">
        <title>Flammeovirga pectinis sp. nov., isolated from the gut of the Korean scallop, Patinopecten yessoensis.</title>
        <authorList>
            <person name="Bae J.-W."/>
            <person name="Jeong Y.-S."/>
            <person name="Kang W."/>
        </authorList>
    </citation>
    <scope>NUCLEOTIDE SEQUENCE [LARGE SCALE GENOMIC DNA]</scope>
    <source>
        <strain evidence="7 8">L12M1</strain>
    </source>
</reference>
<feature type="transmembrane region" description="Helical" evidence="5">
    <location>
        <begin position="181"/>
        <end position="199"/>
    </location>
</feature>
<evidence type="ECO:0000256" key="4">
    <source>
        <dbReference type="ARBA" id="ARBA00023136"/>
    </source>
</evidence>
<feature type="transmembrane region" description="Helical" evidence="5">
    <location>
        <begin position="20"/>
        <end position="37"/>
    </location>
</feature>
<feature type="transmembrane region" description="Helical" evidence="5">
    <location>
        <begin position="331"/>
        <end position="349"/>
    </location>
</feature>
<evidence type="ECO:0000313" key="8">
    <source>
        <dbReference type="Proteomes" id="UP000267268"/>
    </source>
</evidence>
<evidence type="ECO:0000256" key="2">
    <source>
        <dbReference type="ARBA" id="ARBA00022692"/>
    </source>
</evidence>
<evidence type="ECO:0000256" key="1">
    <source>
        <dbReference type="ARBA" id="ARBA00004141"/>
    </source>
</evidence>
<dbReference type="EMBL" id="CP034562">
    <property type="protein sequence ID" value="AZQ62728.1"/>
    <property type="molecule type" value="Genomic_DNA"/>
</dbReference>
<evidence type="ECO:0000256" key="3">
    <source>
        <dbReference type="ARBA" id="ARBA00022989"/>
    </source>
</evidence>
<comment type="subcellular location">
    <subcellularLocation>
        <location evidence="1">Membrane</location>
        <topology evidence="1">Multi-pass membrane protein</topology>
    </subcellularLocation>
</comment>
<dbReference type="PROSITE" id="PS50801">
    <property type="entry name" value="STAS"/>
    <property type="match status" value="1"/>
</dbReference>
<feature type="transmembrane region" description="Helical" evidence="5">
    <location>
        <begin position="251"/>
        <end position="271"/>
    </location>
</feature>
<dbReference type="Gene3D" id="3.30.750.24">
    <property type="entry name" value="STAS domain"/>
    <property type="match status" value="1"/>
</dbReference>
<keyword evidence="2 5" id="KW-0812">Transmembrane</keyword>
<dbReference type="InterPro" id="IPR001902">
    <property type="entry name" value="SLC26A/SulP_fam"/>
</dbReference>
<evidence type="ECO:0000259" key="6">
    <source>
        <dbReference type="PROSITE" id="PS50801"/>
    </source>
</evidence>
<feature type="transmembrane region" description="Helical" evidence="5">
    <location>
        <begin position="385"/>
        <end position="416"/>
    </location>
</feature>
<dbReference type="PANTHER" id="PTHR11814">
    <property type="entry name" value="SULFATE TRANSPORTER"/>
    <property type="match status" value="1"/>
</dbReference>
<feature type="transmembrane region" description="Helical" evidence="5">
    <location>
        <begin position="211"/>
        <end position="230"/>
    </location>
</feature>
<dbReference type="AlphaFoldDB" id="A0A3S9P3N5"/>
<dbReference type="InterPro" id="IPR002645">
    <property type="entry name" value="STAS_dom"/>
</dbReference>
<name>A0A3S9P3N5_9BACT</name>
<feature type="transmembrane region" description="Helical" evidence="5">
    <location>
        <begin position="43"/>
        <end position="68"/>
    </location>
</feature>
<feature type="transmembrane region" description="Helical" evidence="5">
    <location>
        <begin position="355"/>
        <end position="373"/>
    </location>
</feature>